<feature type="compositionally biased region" description="Low complexity" evidence="2">
    <location>
        <begin position="893"/>
        <end position="912"/>
    </location>
</feature>
<organism evidence="4 5">
    <name type="scientific">Mucor circinelloides f. circinelloides (strain 1006PhL)</name>
    <name type="common">Mucormycosis agent</name>
    <name type="synonym">Calyptromyces circinelloides</name>
    <dbReference type="NCBI Taxonomy" id="1220926"/>
    <lineage>
        <taxon>Eukaryota</taxon>
        <taxon>Fungi</taxon>
        <taxon>Fungi incertae sedis</taxon>
        <taxon>Mucoromycota</taxon>
        <taxon>Mucoromycotina</taxon>
        <taxon>Mucoromycetes</taxon>
        <taxon>Mucorales</taxon>
        <taxon>Mucorineae</taxon>
        <taxon>Mucoraceae</taxon>
        <taxon>Mucor</taxon>
    </lineage>
</organism>
<dbReference type="SUPFAM" id="SSF54791">
    <property type="entry name" value="Eukaryotic type KH-domain (KH-domain type I)"/>
    <property type="match status" value="3"/>
</dbReference>
<feature type="domain" description="K Homology" evidence="3">
    <location>
        <begin position="515"/>
        <end position="582"/>
    </location>
</feature>
<feature type="compositionally biased region" description="Polar residues" evidence="2">
    <location>
        <begin position="970"/>
        <end position="979"/>
    </location>
</feature>
<dbReference type="InParanoid" id="S2JK68"/>
<dbReference type="InterPro" id="IPR004087">
    <property type="entry name" value="KH_dom"/>
</dbReference>
<feature type="compositionally biased region" description="Polar residues" evidence="2">
    <location>
        <begin position="814"/>
        <end position="840"/>
    </location>
</feature>
<feature type="compositionally biased region" description="Low complexity" evidence="2">
    <location>
        <begin position="841"/>
        <end position="854"/>
    </location>
</feature>
<dbReference type="CDD" id="cd22453">
    <property type="entry name" value="KH-I_MUG60_like"/>
    <property type="match status" value="1"/>
</dbReference>
<feature type="region of interest" description="Disordered" evidence="2">
    <location>
        <begin position="701"/>
        <end position="720"/>
    </location>
</feature>
<dbReference type="CDD" id="cd00105">
    <property type="entry name" value="KH-I"/>
    <property type="match status" value="1"/>
</dbReference>
<reference evidence="5" key="1">
    <citation type="submission" date="2013-05" db="EMBL/GenBank/DDBJ databases">
        <title>The Genome sequence of Mucor circinelloides f. circinelloides 1006PhL.</title>
        <authorList>
            <consortium name="The Broad Institute Genomics Platform"/>
            <person name="Cuomo C."/>
            <person name="Earl A."/>
            <person name="Findley K."/>
            <person name="Lee S.C."/>
            <person name="Walker B."/>
            <person name="Young S."/>
            <person name="Zeng Q."/>
            <person name="Gargeya S."/>
            <person name="Fitzgerald M."/>
            <person name="Haas B."/>
            <person name="Abouelleil A."/>
            <person name="Allen A.W."/>
            <person name="Alvarado L."/>
            <person name="Arachchi H.M."/>
            <person name="Berlin A.M."/>
            <person name="Chapman S.B."/>
            <person name="Gainer-Dewar J."/>
            <person name="Goldberg J."/>
            <person name="Griggs A."/>
            <person name="Gujja S."/>
            <person name="Hansen M."/>
            <person name="Howarth C."/>
            <person name="Imamovic A."/>
            <person name="Ireland A."/>
            <person name="Larimer J."/>
            <person name="McCowan C."/>
            <person name="Murphy C."/>
            <person name="Pearson M."/>
            <person name="Poon T.W."/>
            <person name="Priest M."/>
            <person name="Roberts A."/>
            <person name="Saif S."/>
            <person name="Shea T."/>
            <person name="Sisk P."/>
            <person name="Sykes S."/>
            <person name="Wortman J."/>
            <person name="Nusbaum C."/>
            <person name="Birren B."/>
        </authorList>
    </citation>
    <scope>NUCLEOTIDE SEQUENCE [LARGE SCALE GENOMIC DNA]</scope>
    <source>
        <strain evidence="5">1006PhL</strain>
    </source>
</reference>
<dbReference type="InterPro" id="IPR004088">
    <property type="entry name" value="KH_dom_type_1"/>
</dbReference>
<evidence type="ECO:0000259" key="3">
    <source>
        <dbReference type="SMART" id="SM00322"/>
    </source>
</evidence>
<dbReference type="OrthoDB" id="271862at2759"/>
<evidence type="ECO:0000256" key="2">
    <source>
        <dbReference type="SAM" id="MobiDB-lite"/>
    </source>
</evidence>
<dbReference type="OMA" id="IWASPRI"/>
<name>S2JK68_MUCC1</name>
<dbReference type="STRING" id="1220926.S2JK68"/>
<dbReference type="InterPro" id="IPR056553">
    <property type="entry name" value="KH_Mug60-KHD4"/>
</dbReference>
<accession>S2JK68</accession>
<feature type="domain" description="K Homology" evidence="3">
    <location>
        <begin position="431"/>
        <end position="506"/>
    </location>
</feature>
<feature type="region of interest" description="Disordered" evidence="2">
    <location>
        <begin position="939"/>
        <end position="979"/>
    </location>
</feature>
<feature type="region of interest" description="Disordered" evidence="2">
    <location>
        <begin position="892"/>
        <end position="914"/>
    </location>
</feature>
<dbReference type="InterPro" id="IPR036612">
    <property type="entry name" value="KH_dom_type_1_sf"/>
</dbReference>
<feature type="compositionally biased region" description="Low complexity" evidence="2">
    <location>
        <begin position="943"/>
        <end position="955"/>
    </location>
</feature>
<dbReference type="SMART" id="SM00322">
    <property type="entry name" value="KH"/>
    <property type="match status" value="4"/>
</dbReference>
<evidence type="ECO:0000313" key="5">
    <source>
        <dbReference type="Proteomes" id="UP000014254"/>
    </source>
</evidence>
<feature type="region of interest" description="Disordered" evidence="2">
    <location>
        <begin position="785"/>
        <end position="864"/>
    </location>
</feature>
<keyword evidence="5" id="KW-1185">Reference proteome</keyword>
<dbReference type="Pfam" id="PF00013">
    <property type="entry name" value="KH_1"/>
    <property type="match status" value="1"/>
</dbReference>
<feature type="domain" description="K Homology" evidence="3">
    <location>
        <begin position="128"/>
        <end position="218"/>
    </location>
</feature>
<feature type="compositionally biased region" description="Pro residues" evidence="2">
    <location>
        <begin position="792"/>
        <end position="803"/>
    </location>
</feature>
<keyword evidence="1" id="KW-0694">RNA-binding</keyword>
<evidence type="ECO:0000256" key="1">
    <source>
        <dbReference type="PROSITE-ProRule" id="PRU00117"/>
    </source>
</evidence>
<proteinExistence type="predicted"/>
<dbReference type="Pfam" id="PF24563">
    <property type="entry name" value="KH_Mug60-KHD4"/>
    <property type="match status" value="1"/>
</dbReference>
<dbReference type="VEuPathDB" id="FungiDB:HMPREF1544_02860"/>
<dbReference type="Gene3D" id="3.30.1370.10">
    <property type="entry name" value="K Homology domain, type 1"/>
    <property type="match status" value="3"/>
</dbReference>
<dbReference type="Proteomes" id="UP000014254">
    <property type="component" value="Unassembled WGS sequence"/>
</dbReference>
<gene>
    <name evidence="4" type="ORF">HMPREF1544_02860</name>
</gene>
<dbReference type="AlphaFoldDB" id="S2JK68"/>
<sequence length="979" mass="110677">MNIHSFCLSAHHSNQIKELDVNQLTQQLSNDEAQVHFVPLYGNSNALNILVKGQQFAACMKTRGAILRNNPVKAILTIKSPNLNALYHPEIKGSLTEIAKEFNVKVKIYSTSEAEIHMVGSIDSVELARVKILVLLDQLAGLNVDTLRDIPYYLHFLIAGRKHVQLQSIMEETSTNIYLQSPLCNSIDEDNHSGLIYLTGESPSDLARAKDLLKKLTAQKIKSMHRKDSSMDPKKLDWILLNKRDALRKIMRDNGSYFKFPTLGSGSNSVSIYAENRIYVERSIRLLNHLTSSIYEASFELINDIQNQDVPCVLSQLSQSSGVDVIYQPQARKMELFGTETQVCTAYRLLGDMPFIKGNHQFTMFSLELATDQREFVSGKKNGKINKIMKTCGVTIRFTVSNEYNSCIVVESTNYSKTLEGLDMLQDELPAETSFYVPEIYHRRIIGVAGKNIQKVMKKYGVYVKFSGAEEFTSLGGYFENEDNVVARTPMKNQLNLEHLKLSVTEFIGFQKDKDFVSTTIAIPYNLHRILPFKYGCQLRDVCRTNNAKIWWPERLGSENVVIYGPQTQISSVVAYLAQFVSREKQIAIALSGDMETALSDAGFVSNTQKKIHATLQDIELLQVDVVEQPNYKNSVLEWNPGYSLDTNKIMVFRMLCHDVNHINQDIEQAKGIIKSLIESKEFQFKELSSTEQEPAYISQANTPSMSEDPMFNMLDSTIPSPPLSESFATPYHPHDDTNTASMPFIASSLLSAPFPTARNIWASPRIQNNNIVPPLVQSGERMYHTSQYPPGIQPPLSPPPQQPSYQQAFSMLHQGSSPLSQQRNVHIRPSNSAPTIGTRQQQQYDQQQPQQQQPHHKSWPDVFFGGRDLFDSLPSRRASASTQYAFELYPNSTTTSSTSSPSMHQQQQQEYQHSKPLPMISKYQQQFEMIAQNSPFVYSNAPQQPSHSLPHSSSIHGTLYSNMEDRNQDSSYTNFNLH</sequence>
<evidence type="ECO:0000313" key="4">
    <source>
        <dbReference type="EMBL" id="EPB90334.1"/>
    </source>
</evidence>
<dbReference type="EMBL" id="KE123922">
    <property type="protein sequence ID" value="EPB90334.1"/>
    <property type="molecule type" value="Genomic_DNA"/>
</dbReference>
<protein>
    <recommendedName>
        <fullName evidence="3">K Homology domain-containing protein</fullName>
    </recommendedName>
</protein>
<dbReference type="eggNOG" id="KOG2208">
    <property type="taxonomic scope" value="Eukaryota"/>
</dbReference>
<dbReference type="GO" id="GO:0003723">
    <property type="term" value="F:RNA binding"/>
    <property type="evidence" value="ECO:0007669"/>
    <property type="project" value="UniProtKB-UniRule"/>
</dbReference>
<feature type="domain" description="K Homology" evidence="3">
    <location>
        <begin position="361"/>
        <end position="430"/>
    </location>
</feature>
<dbReference type="PROSITE" id="PS50084">
    <property type="entry name" value="KH_TYPE_1"/>
    <property type="match status" value="1"/>
</dbReference>